<dbReference type="Proteomes" id="UP001642360">
    <property type="component" value="Unassembled WGS sequence"/>
</dbReference>
<sequence length="283" mass="30255">MTRILVQRGSVSSSNPNRPSSSVPSSSSSSSSSAPPQPQVTITSPQVVSTVKNEELAEEVVEQVVMDELCDSGGVKNDDLFQESLDCAPNDNDAKIVNSETVGIGIDDVVGSGDLVRGLSGLRVTEEGNDRSGGSSLQAVIGSSCPPPPPVPPPKPSSTNSNLRRFGSDGSNPVRIGSSRRAAAWPVVITRTSPTGSRPSSPRSHCENEGYNSADEQNPCFGSSYGDAEREREFEIDIRRIKGLEVKRMLEDGNCLFRAVADQVYGDSEVYDLVRQMCIDYMV</sequence>
<dbReference type="AlphaFoldDB" id="A0ABC8UUH0"/>
<protein>
    <recommendedName>
        <fullName evidence="3">OTU domain-containing protein</fullName>
    </recommendedName>
</protein>
<dbReference type="EMBL" id="CAUOFW020009057">
    <property type="protein sequence ID" value="CAK9184695.1"/>
    <property type="molecule type" value="Genomic_DNA"/>
</dbReference>
<evidence type="ECO:0000256" key="2">
    <source>
        <dbReference type="SAM" id="MobiDB-lite"/>
    </source>
</evidence>
<evidence type="ECO:0000259" key="3">
    <source>
        <dbReference type="PROSITE" id="PS50802"/>
    </source>
</evidence>
<comment type="caution">
    <text evidence="4">The sequence shown here is derived from an EMBL/GenBank/DDBJ whole genome shotgun (WGS) entry which is preliminary data.</text>
</comment>
<organism evidence="4 5">
    <name type="scientific">Ilex paraguariensis</name>
    <name type="common">yerba mate</name>
    <dbReference type="NCBI Taxonomy" id="185542"/>
    <lineage>
        <taxon>Eukaryota</taxon>
        <taxon>Viridiplantae</taxon>
        <taxon>Streptophyta</taxon>
        <taxon>Embryophyta</taxon>
        <taxon>Tracheophyta</taxon>
        <taxon>Spermatophyta</taxon>
        <taxon>Magnoliopsida</taxon>
        <taxon>eudicotyledons</taxon>
        <taxon>Gunneridae</taxon>
        <taxon>Pentapetalae</taxon>
        <taxon>asterids</taxon>
        <taxon>campanulids</taxon>
        <taxon>Aquifoliales</taxon>
        <taxon>Aquifoliaceae</taxon>
        <taxon>Ilex</taxon>
    </lineage>
</organism>
<keyword evidence="5" id="KW-1185">Reference proteome</keyword>
<dbReference type="PANTHER" id="PTHR12419">
    <property type="entry name" value="OTU DOMAIN CONTAINING PROTEIN"/>
    <property type="match status" value="1"/>
</dbReference>
<name>A0ABC8UUH0_9AQUA</name>
<evidence type="ECO:0000313" key="5">
    <source>
        <dbReference type="Proteomes" id="UP001642360"/>
    </source>
</evidence>
<evidence type="ECO:0000256" key="1">
    <source>
        <dbReference type="ARBA" id="ARBA00010407"/>
    </source>
</evidence>
<feature type="region of interest" description="Disordered" evidence="2">
    <location>
        <begin position="125"/>
        <end position="226"/>
    </location>
</feature>
<feature type="compositionally biased region" description="Low complexity" evidence="2">
    <location>
        <begin position="190"/>
        <end position="203"/>
    </location>
</feature>
<evidence type="ECO:0000313" key="4">
    <source>
        <dbReference type="EMBL" id="CAK9184695.1"/>
    </source>
</evidence>
<gene>
    <name evidence="4" type="ORF">ILEXP_LOCUS55050</name>
</gene>
<proteinExistence type="inferred from homology"/>
<comment type="similarity">
    <text evidence="1">Belongs to the peptidase C85 family.</text>
</comment>
<feature type="domain" description="OTU" evidence="3">
    <location>
        <begin position="244"/>
        <end position="283"/>
    </location>
</feature>
<reference evidence="4 5" key="1">
    <citation type="submission" date="2024-02" db="EMBL/GenBank/DDBJ databases">
        <authorList>
            <person name="Vignale AGUSTIN F."/>
            <person name="Sosa J E."/>
            <person name="Modenutti C."/>
        </authorList>
    </citation>
    <scope>NUCLEOTIDE SEQUENCE [LARGE SCALE GENOMIC DNA]</scope>
</reference>
<dbReference type="InterPro" id="IPR038765">
    <property type="entry name" value="Papain-like_cys_pep_sf"/>
</dbReference>
<feature type="compositionally biased region" description="Polar residues" evidence="2">
    <location>
        <begin position="39"/>
        <end position="48"/>
    </location>
</feature>
<feature type="compositionally biased region" description="Low complexity" evidence="2">
    <location>
        <begin position="10"/>
        <end position="34"/>
    </location>
</feature>
<feature type="region of interest" description="Disordered" evidence="2">
    <location>
        <begin position="1"/>
        <end position="48"/>
    </location>
</feature>
<dbReference type="Gene3D" id="3.90.70.80">
    <property type="match status" value="1"/>
</dbReference>
<feature type="compositionally biased region" description="Pro residues" evidence="2">
    <location>
        <begin position="145"/>
        <end position="156"/>
    </location>
</feature>
<dbReference type="PROSITE" id="PS50802">
    <property type="entry name" value="OTU"/>
    <property type="match status" value="1"/>
</dbReference>
<accession>A0ABC8UUH0</accession>
<dbReference type="InterPro" id="IPR003323">
    <property type="entry name" value="OTU_dom"/>
</dbReference>
<dbReference type="SUPFAM" id="SSF54001">
    <property type="entry name" value="Cysteine proteinases"/>
    <property type="match status" value="1"/>
</dbReference>
<dbReference type="PANTHER" id="PTHR12419:SF116">
    <property type="entry name" value="OTU DOMAIN-CONTAINING PROTEIN"/>
    <property type="match status" value="1"/>
</dbReference>
<dbReference type="InterPro" id="IPR050704">
    <property type="entry name" value="Peptidase_C85-like"/>
</dbReference>